<dbReference type="GO" id="GO:0016977">
    <property type="term" value="F:chitosanase activity"/>
    <property type="evidence" value="ECO:0007669"/>
    <property type="project" value="UniProtKB-EC"/>
</dbReference>
<evidence type="ECO:0000256" key="6">
    <source>
        <dbReference type="ARBA" id="ARBA00022801"/>
    </source>
</evidence>
<evidence type="ECO:0000256" key="9">
    <source>
        <dbReference type="ARBA" id="ARBA00023326"/>
    </source>
</evidence>
<dbReference type="GO" id="GO:0005576">
    <property type="term" value="C:extracellular region"/>
    <property type="evidence" value="ECO:0007669"/>
    <property type="project" value="UniProtKB-SubCell"/>
</dbReference>
<dbReference type="AlphaFoldDB" id="A0A6V8QTN3"/>
<keyword evidence="9 10" id="KW-0624">Polysaccharide degradation</keyword>
<organism evidence="11 12">
    <name type="scientific">Trichoderma asperellum</name>
    <name type="common">Filamentous fungus</name>
    <dbReference type="NCBI Taxonomy" id="101201"/>
    <lineage>
        <taxon>Eukaryota</taxon>
        <taxon>Fungi</taxon>
        <taxon>Dikarya</taxon>
        <taxon>Ascomycota</taxon>
        <taxon>Pezizomycotina</taxon>
        <taxon>Sordariomycetes</taxon>
        <taxon>Hypocreomycetidae</taxon>
        <taxon>Hypocreales</taxon>
        <taxon>Hypocreaceae</taxon>
        <taxon>Trichoderma</taxon>
    </lineage>
</organism>
<dbReference type="GO" id="GO:0000272">
    <property type="term" value="P:polysaccharide catabolic process"/>
    <property type="evidence" value="ECO:0007669"/>
    <property type="project" value="UniProtKB-KW"/>
</dbReference>
<comment type="catalytic activity">
    <reaction evidence="1 10">
        <text>Endohydrolysis of beta-(1-&gt;4)-linkages between D-glucosamine residues in a partly acetylated chitosan.</text>
        <dbReference type="EC" id="3.2.1.132"/>
    </reaction>
</comment>
<dbReference type="EMBL" id="BLZH01000006">
    <property type="protein sequence ID" value="GFP55981.1"/>
    <property type="molecule type" value="Genomic_DNA"/>
</dbReference>
<evidence type="ECO:0000256" key="3">
    <source>
        <dbReference type="ARBA" id="ARBA00007799"/>
    </source>
</evidence>
<name>A0A6V8QTN3_TRIAP</name>
<comment type="function">
    <text evidence="10">Chitosanase catalyzing the endo-type cleavage of chitosan, the deacylated form of chitin. Chitosanase may be crucial in the degradation of the deacetylated portion of chitin in the fungal cell wall.</text>
</comment>
<keyword evidence="8 10" id="KW-0326">Glycosidase</keyword>
<evidence type="ECO:0000256" key="2">
    <source>
        <dbReference type="ARBA" id="ARBA00004613"/>
    </source>
</evidence>
<dbReference type="InterPro" id="IPR009939">
    <property type="entry name" value="Chitosanase_fungal"/>
</dbReference>
<comment type="subcellular location">
    <subcellularLocation>
        <location evidence="2 10">Secreted</location>
    </subcellularLocation>
</comment>
<dbReference type="Pfam" id="PF07335">
    <property type="entry name" value="Glyco_hydro_75"/>
    <property type="match status" value="1"/>
</dbReference>
<evidence type="ECO:0000256" key="8">
    <source>
        <dbReference type="ARBA" id="ARBA00023295"/>
    </source>
</evidence>
<dbReference type="OrthoDB" id="4756206at2759"/>
<evidence type="ECO:0000313" key="12">
    <source>
        <dbReference type="Proteomes" id="UP000517252"/>
    </source>
</evidence>
<evidence type="ECO:0000256" key="10">
    <source>
        <dbReference type="RuleBase" id="RU361208"/>
    </source>
</evidence>
<dbReference type="PANTHER" id="PTHR42061:SF6">
    <property type="entry name" value="ENDO-CHITOSANASE"/>
    <property type="match status" value="1"/>
</dbReference>
<dbReference type="EC" id="3.2.1.132" evidence="10"/>
<evidence type="ECO:0000256" key="4">
    <source>
        <dbReference type="ARBA" id="ARBA00022525"/>
    </source>
</evidence>
<keyword evidence="4" id="KW-0964">Secreted</keyword>
<proteinExistence type="inferred from homology"/>
<keyword evidence="6 10" id="KW-0378">Hydrolase</keyword>
<feature type="chain" id="PRO_5028522812" description="Endo-chitosanase" evidence="10">
    <location>
        <begin position="19"/>
        <end position="358"/>
    </location>
</feature>
<comment type="caution">
    <text evidence="11">The sequence shown here is derived from an EMBL/GenBank/DDBJ whole genome shotgun (WGS) entry which is preliminary data.</text>
</comment>
<reference evidence="11 12" key="1">
    <citation type="submission" date="2020-07" db="EMBL/GenBank/DDBJ databases">
        <title>Trichoderma asperellum IC-1 whole genome shotgun sequence.</title>
        <authorList>
            <person name="Kanamasa S."/>
            <person name="Takahashi H."/>
        </authorList>
    </citation>
    <scope>NUCLEOTIDE SEQUENCE [LARGE SCALE GENOMIC DNA]</scope>
    <source>
        <strain evidence="11 12">IC-1</strain>
    </source>
</reference>
<comment type="similarity">
    <text evidence="3 10">Belongs to the glycosyl hydrolase 75 family.</text>
</comment>
<feature type="signal peptide" evidence="10">
    <location>
        <begin position="1"/>
        <end position="18"/>
    </location>
</feature>
<gene>
    <name evidence="11" type="ORF">TASIC1_0006015100</name>
</gene>
<evidence type="ECO:0000313" key="11">
    <source>
        <dbReference type="EMBL" id="GFP55981.1"/>
    </source>
</evidence>
<evidence type="ECO:0000256" key="1">
    <source>
        <dbReference type="ARBA" id="ARBA00000405"/>
    </source>
</evidence>
<evidence type="ECO:0000256" key="7">
    <source>
        <dbReference type="ARBA" id="ARBA00023277"/>
    </source>
</evidence>
<dbReference type="PANTHER" id="PTHR42061">
    <property type="entry name" value="ENDO-CHITOSANASE"/>
    <property type="match status" value="1"/>
</dbReference>
<evidence type="ECO:0000256" key="5">
    <source>
        <dbReference type="ARBA" id="ARBA00022729"/>
    </source>
</evidence>
<dbReference type="Proteomes" id="UP000517252">
    <property type="component" value="Unassembled WGS sequence"/>
</dbReference>
<sequence length="358" mass="35496">MAVLKAAVLASLASAAAAKSVPANLQNLYNSIIAQGSCNDKLASGFYSEDNDGGSTSYCGDHLNDYGIVYLQGTGGKLTNMDVDCDGIQGGPADDGRCGDSSDTQDTTAFADTVASYGTGQQDLDANAHPYVVFGNDGSKPGWKTFDPQSVGIEPLSVMAVVCNNQLIYGVWGDTNGDDGDFPVVGEASIALATACFGDGINGDSGHDQDDVLYIAFTGSGAVPGARGAQWNAQDYTDFENSISALGDSLVARIGHSSGGGGGSTGGGGGSGGGNGGGSSSCSWEGHCAGASCGSNDDCSDDLTCSNGICSGGNGSSSGGSGGSSSSCSWEGHCFGAPCSSDDDCSDPWECVNGICGN</sequence>
<keyword evidence="7" id="KW-0119">Carbohydrate metabolism</keyword>
<protein>
    <recommendedName>
        <fullName evidence="10">Endo-chitosanase</fullName>
        <ecNumber evidence="10">3.2.1.132</ecNumber>
    </recommendedName>
</protein>
<accession>A0A6V8QTN3</accession>
<keyword evidence="5 10" id="KW-0732">Signal</keyword>